<dbReference type="GO" id="GO:0005886">
    <property type="term" value="C:plasma membrane"/>
    <property type="evidence" value="ECO:0007669"/>
    <property type="project" value="UniProtKB-SubCell"/>
</dbReference>
<evidence type="ECO:0000256" key="5">
    <source>
        <dbReference type="ARBA" id="ARBA00023239"/>
    </source>
</evidence>
<evidence type="ECO:0000256" key="6">
    <source>
        <dbReference type="ARBA" id="ARBA00023316"/>
    </source>
</evidence>
<dbReference type="AlphaFoldDB" id="A0A6G6WEN2"/>
<evidence type="ECO:0000256" key="8">
    <source>
        <dbReference type="SAM" id="MobiDB-lite"/>
    </source>
</evidence>
<keyword evidence="5 7" id="KW-0456">Lyase</keyword>
<dbReference type="GO" id="GO:0009252">
    <property type="term" value="P:peptidoglycan biosynthetic process"/>
    <property type="evidence" value="ECO:0007669"/>
    <property type="project" value="UniProtKB-UniRule"/>
</dbReference>
<dbReference type="PANTHER" id="PTHR30518:SF2">
    <property type="entry name" value="ENDOLYTIC MUREIN TRANSGLYCOSYLASE"/>
    <property type="match status" value="1"/>
</dbReference>
<feature type="region of interest" description="Disordered" evidence="8">
    <location>
        <begin position="1"/>
        <end position="25"/>
    </location>
</feature>
<evidence type="ECO:0000256" key="7">
    <source>
        <dbReference type="HAMAP-Rule" id="MF_02065"/>
    </source>
</evidence>
<evidence type="ECO:0000256" key="4">
    <source>
        <dbReference type="ARBA" id="ARBA00023136"/>
    </source>
</evidence>
<sequence length="384" mass="41179">MTDMDSLLGDQEPRPAGSRRAPRQRRRGPGCLIALVVLALLAGAAYWGVTTGIDKIKDQFSSAEDYPGPGGEDVTFEVKPGDTVSVMARNLKAQDIVASVDAFLDAAAGAPGTDAIQAGAYPLQKQMKASDVVDVLVDPSNIVTNAVTIPEGLQVGQIIDVLTDKTDFKKAQFEKALKDPSLGLPDYAGGSAEGYLFPATYSFGPDEQPVDMLRDMVDRWKQAAADTDLEAKAQELGYSPQQMMTIASMLEAEGRGDYTAKIARVIYNRLEIDPNPSAGFLQIDATVNYALGKPGIARLTQDEIDSVADSPYNTYKHKGLPPGPIEAPGQAAIEAALNPADGPWFYYVTVNLATGETKFATTPEEFAALRAELDEYCDTQSDRC</sequence>
<comment type="catalytic activity">
    <reaction evidence="7">
        <text>a peptidoglycan chain = a peptidoglycan chain with N-acetyl-1,6-anhydromuramyl-[peptide] at the reducing end + a peptidoglycan chain with N-acetylglucosamine at the non-reducing end.</text>
        <dbReference type="EC" id="4.2.2.29"/>
    </reaction>
</comment>
<feature type="transmembrane region" description="Helical" evidence="7">
    <location>
        <begin position="29"/>
        <end position="49"/>
    </location>
</feature>
<proteinExistence type="inferred from homology"/>
<dbReference type="KEGG" id="nano:G5V58_12645"/>
<dbReference type="EC" id="4.2.2.29" evidence="7"/>
<accession>A0A6G6WEN2</accession>
<organism evidence="9 10">
    <name type="scientific">Nocardioides anomalus</name>
    <dbReference type="NCBI Taxonomy" id="2712223"/>
    <lineage>
        <taxon>Bacteria</taxon>
        <taxon>Bacillati</taxon>
        <taxon>Actinomycetota</taxon>
        <taxon>Actinomycetes</taxon>
        <taxon>Propionibacteriales</taxon>
        <taxon>Nocardioidaceae</taxon>
        <taxon>Nocardioides</taxon>
    </lineage>
</organism>
<dbReference type="NCBIfam" id="TIGR00247">
    <property type="entry name" value="endolytic transglycosylase MltG"/>
    <property type="match status" value="1"/>
</dbReference>
<evidence type="ECO:0000313" key="10">
    <source>
        <dbReference type="Proteomes" id="UP000502996"/>
    </source>
</evidence>
<keyword evidence="3 7" id="KW-1133">Transmembrane helix</keyword>
<feature type="site" description="Important for catalytic activity" evidence="7">
    <location>
        <position position="253"/>
    </location>
</feature>
<keyword evidence="2 7" id="KW-0812">Transmembrane</keyword>
<keyword evidence="4 7" id="KW-0472">Membrane</keyword>
<dbReference type="EMBL" id="CP049257">
    <property type="protein sequence ID" value="QIG43500.1"/>
    <property type="molecule type" value="Genomic_DNA"/>
</dbReference>
<dbReference type="PANTHER" id="PTHR30518">
    <property type="entry name" value="ENDOLYTIC MUREIN TRANSGLYCOSYLASE"/>
    <property type="match status" value="1"/>
</dbReference>
<dbReference type="Proteomes" id="UP000502996">
    <property type="component" value="Chromosome"/>
</dbReference>
<reference evidence="9 10" key="1">
    <citation type="submission" date="2020-02" db="EMBL/GenBank/DDBJ databases">
        <title>Full genome sequence of Nocardioides sp. R-3366.</title>
        <authorList>
            <person name="Im W.-T."/>
        </authorList>
    </citation>
    <scope>NUCLEOTIDE SEQUENCE [LARGE SCALE GENOMIC DNA]</scope>
    <source>
        <strain evidence="9 10">R-3366</strain>
    </source>
</reference>
<protein>
    <recommendedName>
        <fullName evidence="7">Endolytic murein transglycosylase</fullName>
        <ecNumber evidence="7">4.2.2.29</ecNumber>
    </recommendedName>
    <alternativeName>
        <fullName evidence="7">Peptidoglycan lytic transglycosylase</fullName>
    </alternativeName>
    <alternativeName>
        <fullName evidence="7">Peptidoglycan polymerization terminase</fullName>
    </alternativeName>
</protein>
<dbReference type="GO" id="GO:0008932">
    <property type="term" value="F:lytic endotransglycosylase activity"/>
    <property type="evidence" value="ECO:0007669"/>
    <property type="project" value="UniProtKB-UniRule"/>
</dbReference>
<evidence type="ECO:0000256" key="2">
    <source>
        <dbReference type="ARBA" id="ARBA00022692"/>
    </source>
</evidence>
<dbReference type="HAMAP" id="MF_02065">
    <property type="entry name" value="MltG"/>
    <property type="match status" value="1"/>
</dbReference>
<name>A0A6G6WEN2_9ACTN</name>
<keyword evidence="6 7" id="KW-0961">Cell wall biogenesis/degradation</keyword>
<comment type="similarity">
    <text evidence="7">Belongs to the transglycosylase MltG family.</text>
</comment>
<evidence type="ECO:0000313" key="9">
    <source>
        <dbReference type="EMBL" id="QIG43500.1"/>
    </source>
</evidence>
<comment type="subcellular location">
    <subcellularLocation>
        <location evidence="7">Cell membrane</location>
        <topology evidence="7">Single-pass membrane protein</topology>
    </subcellularLocation>
</comment>
<gene>
    <name evidence="7 9" type="primary">mltG</name>
    <name evidence="9" type="ORF">G5V58_12645</name>
</gene>
<evidence type="ECO:0000256" key="1">
    <source>
        <dbReference type="ARBA" id="ARBA00022475"/>
    </source>
</evidence>
<dbReference type="Gene3D" id="3.30.1490.480">
    <property type="entry name" value="Endolytic murein transglycosylase"/>
    <property type="match status" value="1"/>
</dbReference>
<keyword evidence="1 7" id="KW-1003">Cell membrane</keyword>
<comment type="function">
    <text evidence="7">Functions as a peptidoglycan terminase that cleaves nascent peptidoglycan strands endolytically to terminate their elongation.</text>
</comment>
<dbReference type="InterPro" id="IPR003770">
    <property type="entry name" value="MLTG-like"/>
</dbReference>
<dbReference type="CDD" id="cd08010">
    <property type="entry name" value="MltG_like"/>
    <property type="match status" value="1"/>
</dbReference>
<evidence type="ECO:0000256" key="3">
    <source>
        <dbReference type="ARBA" id="ARBA00022989"/>
    </source>
</evidence>
<keyword evidence="10" id="KW-1185">Reference proteome</keyword>
<dbReference type="Pfam" id="PF02618">
    <property type="entry name" value="YceG"/>
    <property type="match status" value="1"/>
</dbReference>
<dbReference type="GO" id="GO:0071555">
    <property type="term" value="P:cell wall organization"/>
    <property type="evidence" value="ECO:0007669"/>
    <property type="project" value="UniProtKB-KW"/>
</dbReference>